<dbReference type="InterPro" id="IPR012334">
    <property type="entry name" value="Pectin_lyas_fold"/>
</dbReference>
<keyword evidence="10" id="KW-0732">Signal</keyword>
<evidence type="ECO:0000313" key="11">
    <source>
        <dbReference type="EMBL" id="KAF6159937.1"/>
    </source>
</evidence>
<feature type="signal peptide" evidence="10">
    <location>
        <begin position="1"/>
        <end position="22"/>
    </location>
</feature>
<keyword evidence="6 9" id="KW-0326">Glycosidase</keyword>
<feature type="active site" evidence="8">
    <location>
        <position position="188"/>
    </location>
</feature>
<keyword evidence="12" id="KW-1185">Reference proteome</keyword>
<dbReference type="Pfam" id="PF00295">
    <property type="entry name" value="Glyco_hydro_28"/>
    <property type="match status" value="1"/>
</dbReference>
<comment type="subcellular location">
    <subcellularLocation>
        <location evidence="1">Secreted</location>
        <location evidence="1">Cell wall</location>
    </subcellularLocation>
</comment>
<evidence type="ECO:0000256" key="2">
    <source>
        <dbReference type="ARBA" id="ARBA00008834"/>
    </source>
</evidence>
<dbReference type="GO" id="GO:0071555">
    <property type="term" value="P:cell wall organization"/>
    <property type="evidence" value="ECO:0007669"/>
    <property type="project" value="UniProtKB-KW"/>
</dbReference>
<evidence type="ECO:0000256" key="8">
    <source>
        <dbReference type="PROSITE-ProRule" id="PRU10052"/>
    </source>
</evidence>
<name>A0A7J7MYL1_9MAGN</name>
<keyword evidence="3" id="KW-0134">Cell wall</keyword>
<evidence type="ECO:0000256" key="10">
    <source>
        <dbReference type="SAM" id="SignalP"/>
    </source>
</evidence>
<dbReference type="InterPro" id="IPR000743">
    <property type="entry name" value="Glyco_hydro_28"/>
</dbReference>
<dbReference type="InterPro" id="IPR006626">
    <property type="entry name" value="PbH1"/>
</dbReference>
<dbReference type="EMBL" id="JACGCM010001183">
    <property type="protein sequence ID" value="KAF6159937.1"/>
    <property type="molecule type" value="Genomic_DNA"/>
</dbReference>
<dbReference type="OrthoDB" id="187139at2759"/>
<gene>
    <name evidence="11" type="ORF">GIB67_033021</name>
</gene>
<evidence type="ECO:0000256" key="3">
    <source>
        <dbReference type="ARBA" id="ARBA00022512"/>
    </source>
</evidence>
<dbReference type="GO" id="GO:0005975">
    <property type="term" value="P:carbohydrate metabolic process"/>
    <property type="evidence" value="ECO:0007669"/>
    <property type="project" value="InterPro"/>
</dbReference>
<evidence type="ECO:0000256" key="1">
    <source>
        <dbReference type="ARBA" id="ARBA00004191"/>
    </source>
</evidence>
<dbReference type="SUPFAM" id="SSF51126">
    <property type="entry name" value="Pectin lyase-like"/>
    <property type="match status" value="1"/>
</dbReference>
<dbReference type="Gene3D" id="2.160.20.10">
    <property type="entry name" value="Single-stranded right-handed beta-helix, Pectin lyase-like"/>
    <property type="match status" value="2"/>
</dbReference>
<evidence type="ECO:0000256" key="5">
    <source>
        <dbReference type="ARBA" id="ARBA00022801"/>
    </source>
</evidence>
<dbReference type="AlphaFoldDB" id="A0A7J7MYL1"/>
<dbReference type="PANTHER" id="PTHR31375">
    <property type="match status" value="1"/>
</dbReference>
<dbReference type="GO" id="GO:0004650">
    <property type="term" value="F:polygalacturonase activity"/>
    <property type="evidence" value="ECO:0007669"/>
    <property type="project" value="InterPro"/>
</dbReference>
<protein>
    <recommendedName>
        <fullName evidence="13">Endo-polygalacturonase</fullName>
    </recommendedName>
</protein>
<dbReference type="PROSITE" id="PS00502">
    <property type="entry name" value="POLYGALACTURONASE"/>
    <property type="match status" value="1"/>
</dbReference>
<accession>A0A7J7MYL1</accession>
<keyword evidence="4" id="KW-0964">Secreted</keyword>
<keyword evidence="7" id="KW-0961">Cell wall biogenesis/degradation</keyword>
<reference evidence="11 12" key="1">
    <citation type="journal article" date="2020" name="IScience">
        <title>Genome Sequencing of the Endangered Kingdonia uniflora (Circaeasteraceae, Ranunculales) Reveals Potential Mechanisms of Evolutionary Specialization.</title>
        <authorList>
            <person name="Sun Y."/>
            <person name="Deng T."/>
            <person name="Zhang A."/>
            <person name="Moore M.J."/>
            <person name="Landis J.B."/>
            <person name="Lin N."/>
            <person name="Zhang H."/>
            <person name="Zhang X."/>
            <person name="Huang J."/>
            <person name="Zhang X."/>
            <person name="Sun H."/>
            <person name="Wang H."/>
        </authorList>
    </citation>
    <scope>NUCLEOTIDE SEQUENCE [LARGE SCALE GENOMIC DNA]</scope>
    <source>
        <strain evidence="11">TB1705</strain>
        <tissue evidence="11">Leaf</tissue>
    </source>
</reference>
<proteinExistence type="inferred from homology"/>
<keyword evidence="5 9" id="KW-0378">Hydrolase</keyword>
<evidence type="ECO:0000256" key="7">
    <source>
        <dbReference type="ARBA" id="ARBA00023316"/>
    </source>
</evidence>
<evidence type="ECO:0008006" key="13">
    <source>
        <dbReference type="Google" id="ProtNLM"/>
    </source>
</evidence>
<organism evidence="11 12">
    <name type="scientific">Kingdonia uniflora</name>
    <dbReference type="NCBI Taxonomy" id="39325"/>
    <lineage>
        <taxon>Eukaryota</taxon>
        <taxon>Viridiplantae</taxon>
        <taxon>Streptophyta</taxon>
        <taxon>Embryophyta</taxon>
        <taxon>Tracheophyta</taxon>
        <taxon>Spermatophyta</taxon>
        <taxon>Magnoliopsida</taxon>
        <taxon>Ranunculales</taxon>
        <taxon>Circaeasteraceae</taxon>
        <taxon>Kingdonia</taxon>
    </lineage>
</organism>
<dbReference type="InterPro" id="IPR011050">
    <property type="entry name" value="Pectin_lyase_fold/virulence"/>
</dbReference>
<dbReference type="SMART" id="SM00710">
    <property type="entry name" value="PbH1"/>
    <property type="match status" value="4"/>
</dbReference>
<sequence>MMMKWVTFLFLFLLSLVSPLLAEDDHNALNVMSYGAEGDGKTDDTKVKGTIVAPSKINDYGCDDNKCEQWIMFSHLNGFTLYGNGVIDAQGSDWWSTCDYSKHFFQRCPVRPTAVKITDCNNAHVKDLQIINSAQMHVVIHQSAYVYLNNVKIIAPEDSPNTDGDDCISIGTGTSELYIYKIRCGPGHGISIGSLGKNGSWDTVENISVSHVDFWGTTNGVRIKTWQGGNGYARNITFEKINVHNARNPIIIDQFYCDHTHCKNQASAVQISDISYRQVKGTSERETAVNFACSESVPCKGIVAEDISIKAARDDQKTSSYCLNVQGTGYGKIIPTVPCLGYSNHS</sequence>
<comment type="caution">
    <text evidence="11">The sequence shown here is derived from an EMBL/GenBank/DDBJ whole genome shotgun (WGS) entry which is preliminary data.</text>
</comment>
<evidence type="ECO:0000256" key="9">
    <source>
        <dbReference type="RuleBase" id="RU361169"/>
    </source>
</evidence>
<evidence type="ECO:0000256" key="4">
    <source>
        <dbReference type="ARBA" id="ARBA00022525"/>
    </source>
</evidence>
<evidence type="ECO:0000256" key="6">
    <source>
        <dbReference type="ARBA" id="ARBA00023295"/>
    </source>
</evidence>
<dbReference type="Proteomes" id="UP000541444">
    <property type="component" value="Unassembled WGS sequence"/>
</dbReference>
<evidence type="ECO:0000313" key="12">
    <source>
        <dbReference type="Proteomes" id="UP000541444"/>
    </source>
</evidence>
<feature type="chain" id="PRO_5029624085" description="Endo-polygalacturonase" evidence="10">
    <location>
        <begin position="23"/>
        <end position="346"/>
    </location>
</feature>
<comment type="similarity">
    <text evidence="2 9">Belongs to the glycosyl hydrolase 28 family.</text>
</comment>